<keyword evidence="3" id="KW-1133">Transmembrane helix</keyword>
<dbReference type="InterPro" id="IPR028082">
    <property type="entry name" value="Peripla_BP_I"/>
</dbReference>
<protein>
    <recommendedName>
        <fullName evidence="5">Receptor ligand binding region domain-containing protein</fullName>
    </recommendedName>
</protein>
<dbReference type="GO" id="GO:0016020">
    <property type="term" value="C:membrane"/>
    <property type="evidence" value="ECO:0007669"/>
    <property type="project" value="UniProtKB-SubCell"/>
</dbReference>
<evidence type="ECO:0000313" key="7">
    <source>
        <dbReference type="Proteomes" id="UP001152795"/>
    </source>
</evidence>
<comment type="subcellular location">
    <subcellularLocation>
        <location evidence="1">Membrane</location>
    </subcellularLocation>
</comment>
<proteinExistence type="predicted"/>
<evidence type="ECO:0000259" key="5">
    <source>
        <dbReference type="Pfam" id="PF01094"/>
    </source>
</evidence>
<dbReference type="InterPro" id="IPR001828">
    <property type="entry name" value="ANF_lig-bd_rcpt"/>
</dbReference>
<reference evidence="6" key="1">
    <citation type="submission" date="2020-04" db="EMBL/GenBank/DDBJ databases">
        <authorList>
            <person name="Alioto T."/>
            <person name="Alioto T."/>
            <person name="Gomez Garrido J."/>
        </authorList>
    </citation>
    <scope>NUCLEOTIDE SEQUENCE</scope>
    <source>
        <strain evidence="6">A484AB</strain>
    </source>
</reference>
<keyword evidence="7" id="KW-1185">Reference proteome</keyword>
<name>A0A6S7G4B5_PARCT</name>
<dbReference type="EMBL" id="CACRXK020001067">
    <property type="protein sequence ID" value="CAB3986758.1"/>
    <property type="molecule type" value="Genomic_DNA"/>
</dbReference>
<sequence>MTYLFVVFVFACLWQSQPIISNTIQVVIVREEEALENSSLFGYVPLENITVGLSVNFTVLKSGGESYKGMLDKFCRIVKNTGVSVIISEDTSLYPKLLDVYASYVAIPVIKLFHSAYERRVVEQEQSTVLHLDPDPSSKLVIINEILKKYKRNDRVVVVSHEKQSDWAFKILGLLRSTSSSINDVFLNLTITKNYYEILSIMLALNIRTVVLSLKQNLALDLMSAAEEFGFVDIDCIWILEHPLDGNRRIPLLGKLLGIRLSHDHFNDNRSHAWRNALMKDSIKILEKTLQNISNTDFEISSLPKDCRSSNRWLLGRSLYRYLRD</sequence>
<evidence type="ECO:0000256" key="2">
    <source>
        <dbReference type="ARBA" id="ARBA00022692"/>
    </source>
</evidence>
<dbReference type="SUPFAM" id="SSF53822">
    <property type="entry name" value="Periplasmic binding protein-like I"/>
    <property type="match status" value="1"/>
</dbReference>
<comment type="caution">
    <text evidence="6">The sequence shown here is derived from an EMBL/GenBank/DDBJ whole genome shotgun (WGS) entry which is preliminary data.</text>
</comment>
<evidence type="ECO:0000256" key="1">
    <source>
        <dbReference type="ARBA" id="ARBA00004370"/>
    </source>
</evidence>
<feature type="domain" description="Receptor ligand binding region" evidence="5">
    <location>
        <begin position="71"/>
        <end position="324"/>
    </location>
</feature>
<accession>A0A6S7G4B5</accession>
<keyword evidence="4" id="KW-0472">Membrane</keyword>
<dbReference type="Proteomes" id="UP001152795">
    <property type="component" value="Unassembled WGS sequence"/>
</dbReference>
<evidence type="ECO:0000256" key="4">
    <source>
        <dbReference type="ARBA" id="ARBA00023136"/>
    </source>
</evidence>
<organism evidence="6 7">
    <name type="scientific">Paramuricea clavata</name>
    <name type="common">Red gorgonian</name>
    <name type="synonym">Violescent sea-whip</name>
    <dbReference type="NCBI Taxonomy" id="317549"/>
    <lineage>
        <taxon>Eukaryota</taxon>
        <taxon>Metazoa</taxon>
        <taxon>Cnidaria</taxon>
        <taxon>Anthozoa</taxon>
        <taxon>Octocorallia</taxon>
        <taxon>Malacalcyonacea</taxon>
        <taxon>Plexauridae</taxon>
        <taxon>Paramuricea</taxon>
    </lineage>
</organism>
<dbReference type="Gene3D" id="3.40.50.2300">
    <property type="match status" value="2"/>
</dbReference>
<dbReference type="AlphaFoldDB" id="A0A6S7G4B5"/>
<dbReference type="Pfam" id="PF01094">
    <property type="entry name" value="ANF_receptor"/>
    <property type="match status" value="1"/>
</dbReference>
<evidence type="ECO:0000313" key="6">
    <source>
        <dbReference type="EMBL" id="CAB3986758.1"/>
    </source>
</evidence>
<evidence type="ECO:0000256" key="3">
    <source>
        <dbReference type="ARBA" id="ARBA00022989"/>
    </source>
</evidence>
<keyword evidence="2" id="KW-0812">Transmembrane</keyword>
<gene>
    <name evidence="6" type="ORF">PACLA_8A002184</name>
</gene>